<dbReference type="SMART" id="SM00320">
    <property type="entry name" value="WD40"/>
    <property type="match status" value="7"/>
</dbReference>
<dbReference type="AlphaFoldDB" id="A0A166I2V4"/>
<accession>A0A166I2V4</accession>
<evidence type="ECO:0000313" key="6">
    <source>
        <dbReference type="EMBL" id="KZN10687.1"/>
    </source>
</evidence>
<evidence type="ECO:0000256" key="2">
    <source>
        <dbReference type="ARBA" id="ARBA00022737"/>
    </source>
</evidence>
<organism evidence="6">
    <name type="scientific">Daucus carota subsp. sativus</name>
    <name type="common">Carrot</name>
    <dbReference type="NCBI Taxonomy" id="79200"/>
    <lineage>
        <taxon>Eukaryota</taxon>
        <taxon>Viridiplantae</taxon>
        <taxon>Streptophyta</taxon>
        <taxon>Embryophyta</taxon>
        <taxon>Tracheophyta</taxon>
        <taxon>Spermatophyta</taxon>
        <taxon>Magnoliopsida</taxon>
        <taxon>eudicotyledons</taxon>
        <taxon>Gunneridae</taxon>
        <taxon>Pentapetalae</taxon>
        <taxon>asterids</taxon>
        <taxon>campanulids</taxon>
        <taxon>Apiales</taxon>
        <taxon>Apiaceae</taxon>
        <taxon>Apioideae</taxon>
        <taxon>Scandiceae</taxon>
        <taxon>Daucinae</taxon>
        <taxon>Daucus</taxon>
        <taxon>Daucus sect. Daucus</taxon>
    </lineage>
</organism>
<dbReference type="InterPro" id="IPR020472">
    <property type="entry name" value="WD40_PAC1"/>
</dbReference>
<dbReference type="FunFam" id="2.130.10.10:FF:000012">
    <property type="entry name" value="Putative pleiotropic regulator 1"/>
    <property type="match status" value="1"/>
</dbReference>
<dbReference type="SUPFAM" id="SSF50978">
    <property type="entry name" value="WD40 repeat-like"/>
    <property type="match status" value="1"/>
</dbReference>
<dbReference type="GO" id="GO:0000974">
    <property type="term" value="C:Prp19 complex"/>
    <property type="evidence" value="ECO:0007669"/>
    <property type="project" value="TreeGrafter"/>
</dbReference>
<sequence>MTHKLNLEQGTSSKSSAQPVPETSRNSENLSDHRASSAKDLKSPWKKYRVISSHVGCVRCVAFDPSNHWFCTGSADRTIRIFDVATGSLKHTLTGHIGQVRSVAVSNRQPYMFSGGDDKLVKCWDLEHNKVVRSFHGHLSGVYCLAVHPTIDVVITGGRDCVGRVWDVRTRQQVFALSGHGDTVCSVLARSVDPQVVTGSHDTTVKLWDLRDGRTMGTLTHHKKAVRALVQHPVEDAFASASADNVKKFGLPRGEFLDNMVLRRKMIVNAMAVNKDGVLVTGGDDGSVSFYDWKTCQNFQQIQTTPQPGSLDCEAAIYAAAFDVTGSRLVTCEADKTIKMWKQGTY</sequence>
<feature type="region of interest" description="Disordered" evidence="5">
    <location>
        <begin position="1"/>
        <end position="38"/>
    </location>
</feature>
<dbReference type="PANTHER" id="PTHR19923">
    <property type="entry name" value="WD40 REPEAT PROTEINPRL1/PRL2-RELATED"/>
    <property type="match status" value="1"/>
</dbReference>
<gene>
    <name evidence="6" type="ORF">DCAR_003343</name>
</gene>
<feature type="repeat" description="WD" evidence="4">
    <location>
        <begin position="93"/>
        <end position="134"/>
    </location>
</feature>
<reference evidence="6" key="1">
    <citation type="journal article" date="2016" name="Nat. Genet.">
        <title>A high-quality carrot genome assembly provides new insights into carotenoid accumulation and asterid genome evolution.</title>
        <authorList>
            <person name="Iorizzo M."/>
            <person name="Ellison S."/>
            <person name="Senalik D."/>
            <person name="Zeng P."/>
            <person name="Satapoomin P."/>
            <person name="Huang J."/>
            <person name="Bowman M."/>
            <person name="Iovene M."/>
            <person name="Sanseverino W."/>
            <person name="Cavagnaro P."/>
            <person name="Yildiz M."/>
            <person name="Macko-Podgorni A."/>
            <person name="Moranska E."/>
            <person name="Grzebelus E."/>
            <person name="Grzebelus D."/>
            <person name="Ashrafi H."/>
            <person name="Zheng Z."/>
            <person name="Cheng S."/>
            <person name="Spooner D."/>
            <person name="Van Deynze A."/>
            <person name="Simon P."/>
        </authorList>
    </citation>
    <scope>NUCLEOTIDE SEQUENCE [LARGE SCALE GENOMIC DNA]</scope>
    <source>
        <tissue evidence="6">Leaf</tissue>
    </source>
</reference>
<dbReference type="EMBL" id="LNRQ01000001">
    <property type="protein sequence ID" value="KZN10687.1"/>
    <property type="molecule type" value="Genomic_DNA"/>
</dbReference>
<dbReference type="STRING" id="79200.A0A166I2V4"/>
<dbReference type="InterPro" id="IPR045241">
    <property type="entry name" value="Prp46/PLRG1-like"/>
</dbReference>
<keyword evidence="2" id="KW-0677">Repeat</keyword>
<protein>
    <submittedName>
        <fullName evidence="6">Uncharacterized protein</fullName>
    </submittedName>
</protein>
<dbReference type="InterPro" id="IPR019775">
    <property type="entry name" value="WD40_repeat_CS"/>
</dbReference>
<feature type="repeat" description="WD" evidence="4">
    <location>
        <begin position="51"/>
        <end position="92"/>
    </location>
</feature>
<dbReference type="GO" id="GO:0071011">
    <property type="term" value="C:precatalytic spliceosome"/>
    <property type="evidence" value="ECO:0007669"/>
    <property type="project" value="TreeGrafter"/>
</dbReference>
<feature type="repeat" description="WD" evidence="4">
    <location>
        <begin position="177"/>
        <end position="218"/>
    </location>
</feature>
<evidence type="ECO:0000256" key="3">
    <source>
        <dbReference type="ARBA" id="ARBA00025726"/>
    </source>
</evidence>
<feature type="repeat" description="WD" evidence="4">
    <location>
        <begin position="135"/>
        <end position="176"/>
    </location>
</feature>
<proteinExistence type="inferred from homology"/>
<dbReference type="GO" id="GO:0000398">
    <property type="term" value="P:mRNA splicing, via spliceosome"/>
    <property type="evidence" value="ECO:0007669"/>
    <property type="project" value="InterPro"/>
</dbReference>
<dbReference type="PROSITE" id="PS50294">
    <property type="entry name" value="WD_REPEATS_REGION"/>
    <property type="match status" value="4"/>
</dbReference>
<dbReference type="InterPro" id="IPR001680">
    <property type="entry name" value="WD40_rpt"/>
</dbReference>
<dbReference type="PANTHER" id="PTHR19923:SF0">
    <property type="entry name" value="PLEIOTROPIC REGULATOR 1"/>
    <property type="match status" value="1"/>
</dbReference>
<dbReference type="InterPro" id="IPR036322">
    <property type="entry name" value="WD40_repeat_dom_sf"/>
</dbReference>
<dbReference type="Gene3D" id="2.130.10.10">
    <property type="entry name" value="YVTN repeat-like/Quinoprotein amine dehydrogenase"/>
    <property type="match status" value="1"/>
</dbReference>
<dbReference type="GO" id="GO:0071013">
    <property type="term" value="C:catalytic step 2 spliceosome"/>
    <property type="evidence" value="ECO:0007669"/>
    <property type="project" value="TreeGrafter"/>
</dbReference>
<dbReference type="OMA" id="FWDWQSG"/>
<dbReference type="PRINTS" id="PR00320">
    <property type="entry name" value="GPROTEINBRPT"/>
</dbReference>
<dbReference type="CDD" id="cd00200">
    <property type="entry name" value="WD40"/>
    <property type="match status" value="1"/>
</dbReference>
<dbReference type="Gramene" id="KZN10687">
    <property type="protein sequence ID" value="KZN10687"/>
    <property type="gene ID" value="DCAR_003343"/>
</dbReference>
<keyword evidence="1 4" id="KW-0853">WD repeat</keyword>
<evidence type="ECO:0000256" key="1">
    <source>
        <dbReference type="ARBA" id="ARBA00022574"/>
    </source>
</evidence>
<dbReference type="Pfam" id="PF00400">
    <property type="entry name" value="WD40"/>
    <property type="match status" value="7"/>
</dbReference>
<dbReference type="PROSITE" id="PS00678">
    <property type="entry name" value="WD_REPEATS_1"/>
    <property type="match status" value="1"/>
</dbReference>
<dbReference type="InterPro" id="IPR015943">
    <property type="entry name" value="WD40/YVTN_repeat-like_dom_sf"/>
</dbReference>
<dbReference type="PROSITE" id="PS50082">
    <property type="entry name" value="WD_REPEATS_2"/>
    <property type="match status" value="4"/>
</dbReference>
<evidence type="ECO:0000256" key="5">
    <source>
        <dbReference type="SAM" id="MobiDB-lite"/>
    </source>
</evidence>
<feature type="compositionally biased region" description="Polar residues" evidence="5">
    <location>
        <begin position="8"/>
        <end position="29"/>
    </location>
</feature>
<comment type="similarity">
    <text evidence="3">Belongs to the WD repeat PRL1/PRL2 family.</text>
</comment>
<name>A0A166I2V4_DAUCS</name>
<comment type="caution">
    <text evidence="6">The sequence shown here is derived from an EMBL/GenBank/DDBJ whole genome shotgun (WGS) entry which is preliminary data.</text>
</comment>
<evidence type="ECO:0000256" key="4">
    <source>
        <dbReference type="PROSITE-ProRule" id="PRU00221"/>
    </source>
</evidence>